<organism evidence="8">
    <name type="scientific">Rattus norvegicus</name>
    <name type="common">Rat</name>
    <dbReference type="NCBI Taxonomy" id="10116"/>
    <lineage>
        <taxon>Eukaryota</taxon>
        <taxon>Metazoa</taxon>
        <taxon>Chordata</taxon>
        <taxon>Craniata</taxon>
        <taxon>Vertebrata</taxon>
        <taxon>Euteleostomi</taxon>
        <taxon>Mammalia</taxon>
        <taxon>Eutheria</taxon>
        <taxon>Euarchontoglires</taxon>
        <taxon>Glires</taxon>
        <taxon>Rodentia</taxon>
        <taxon>Myomorpha</taxon>
        <taxon>Muroidea</taxon>
        <taxon>Muridae</taxon>
        <taxon>Murinae</taxon>
        <taxon>Rattus</taxon>
    </lineage>
</organism>
<dbReference type="Pfam" id="PF01273">
    <property type="entry name" value="LBP_BPI_CETP"/>
    <property type="match status" value="1"/>
</dbReference>
<reference evidence="9" key="4">
    <citation type="submission" date="2005-09" db="EMBL/GenBank/DDBJ databases">
        <authorList>
            <person name="Mural R.J."/>
            <person name="Li P.W."/>
            <person name="Adams M.D."/>
            <person name="Amanatides P.G."/>
            <person name="Baden-Tillson H."/>
            <person name="Barnstead M."/>
            <person name="Chin S.H."/>
            <person name="Dew I."/>
            <person name="Evans C.A."/>
            <person name="Ferriera S."/>
            <person name="Flanigan M."/>
            <person name="Fosler C."/>
            <person name="Glodek A."/>
            <person name="Gu Z."/>
            <person name="Holt R.A."/>
            <person name="Jennings D."/>
            <person name="Kraft C.L."/>
            <person name="Lu F."/>
            <person name="Nguyen T."/>
            <person name="Nusskern D.R."/>
            <person name="Pfannkoch C.M."/>
            <person name="Sitter C."/>
            <person name="Sutton G.G."/>
            <person name="Venter J.C."/>
            <person name="Wang Z."/>
            <person name="Woodage T."/>
            <person name="Zheng X.H."/>
            <person name="Zhong F."/>
        </authorList>
    </citation>
    <scope>NUCLEOTIDE SEQUENCE</scope>
    <source>
        <strain evidence="9">BN</strain>
    </source>
</reference>
<dbReference type="PIR" id="A42337">
    <property type="entry name" value="A42337"/>
</dbReference>
<dbReference type="SMR" id="F7FD74"/>
<dbReference type="OrthoDB" id="9838142at2759"/>
<keyword evidence="5" id="KW-1015">Disulfide bond</keyword>
<evidence type="ECO:0000256" key="6">
    <source>
        <dbReference type="SAM" id="SignalP"/>
    </source>
</evidence>
<dbReference type="AGR" id="RGD:3725"/>
<gene>
    <name evidence="10" type="primary">Bpifa2f</name>
    <name evidence="9" type="synonym">Smgb</name>
    <name evidence="8" type="synonym">SMGB1/SMGB2</name>
    <name evidence="9" type="ORF">rCG_37281</name>
</gene>
<comment type="similarity">
    <text evidence="2">Belongs to the BPI/LBP/Plunc superfamily. Plunc family.</text>
</comment>
<dbReference type="InterPro" id="IPR017942">
    <property type="entry name" value="Lipid-bd_serum_glycop_N"/>
</dbReference>
<keyword evidence="4 6" id="KW-0732">Signal</keyword>
<protein>
    <submittedName>
        <fullName evidence="8">Neonatal submandibular gland proacinar cell protein</fullName>
    </submittedName>
    <submittedName>
        <fullName evidence="9">Neonatal submandibular gland protein B</fullName>
    </submittedName>
</protein>
<accession>F7FD74</accession>
<reference evidence="8" key="2">
    <citation type="journal article" date="1998" name="Biochem. J.">
        <title>Characterization of the rat salivary-gland B1-immunoreactive proteins.</title>
        <authorList>
            <person name="Mirels L."/>
            <person name="Miranda A.J."/>
            <person name="Ball W.D."/>
        </authorList>
    </citation>
    <scope>NUCLEOTIDE SEQUENCE</scope>
    <source>
        <strain evidence="8">Sprague-Dawley</strain>
        <tissue evidence="8">Submandibular gland</tissue>
    </source>
</reference>
<dbReference type="Proteomes" id="UP000234681">
    <property type="component" value="Chromosome 3"/>
</dbReference>
<dbReference type="EMBL" id="CH474050">
    <property type="protein sequence ID" value="EDL85981.1"/>
    <property type="molecule type" value="Genomic_DNA"/>
</dbReference>
<dbReference type="PANTHER" id="PTHR47145">
    <property type="entry name" value="BPI FOLD-CONTAINING FAMILY A MEMBER 2"/>
    <property type="match status" value="1"/>
</dbReference>
<dbReference type="AlphaFoldDB" id="F7FD74"/>
<dbReference type="SUPFAM" id="SSF55394">
    <property type="entry name" value="Bactericidal permeability-increasing protein, BPI"/>
    <property type="match status" value="1"/>
</dbReference>
<dbReference type="GO" id="GO:0008289">
    <property type="term" value="F:lipid binding"/>
    <property type="evidence" value="ECO:0007669"/>
    <property type="project" value="InterPro"/>
</dbReference>
<evidence type="ECO:0000313" key="9">
    <source>
        <dbReference type="EMBL" id="EDL85981.1"/>
    </source>
</evidence>
<dbReference type="PANTHER" id="PTHR47145:SF1">
    <property type="entry name" value="BPI FOLD-CONTAINING FAMILY A MEMBER 2"/>
    <property type="match status" value="1"/>
</dbReference>
<dbReference type="RefSeq" id="NP_542953.1">
    <property type="nucleotide sequence ID" value="NM_080775.1"/>
</dbReference>
<feature type="domain" description="Lipid-binding serum glycoprotein N-terminal" evidence="7">
    <location>
        <begin position="36"/>
        <end position="190"/>
    </location>
</feature>
<dbReference type="KEGG" id="rno:54303"/>
<proteinExistence type="evidence at transcript level"/>
<reference evidence="8" key="1">
    <citation type="journal article" date="1992" name="J. Biol. Chem.">
        <title>Neonatal rat submandibular gland protein SMG-A and parotid secretory protein are alternatively regulated members of a salivary protein multigene family.</title>
        <authorList>
            <person name="Mirels L."/>
            <person name="Ball W.D."/>
        </authorList>
    </citation>
    <scope>NUCLEOTIDE SEQUENCE</scope>
    <source>
        <strain evidence="8">Sprague-Dawley</strain>
        <tissue evidence="8">Submandibular gland</tissue>
    </source>
</reference>
<reference evidence="9" key="3">
    <citation type="journal article" date="2005" name="Genome Res.">
        <title>Gene and alternative splicing annotation with AIR.</title>
        <authorList>
            <person name="Florea L."/>
            <person name="Di Francesco V."/>
            <person name="Miller J."/>
            <person name="Turner R."/>
            <person name="Yao A."/>
            <person name="Harris M."/>
            <person name="Walenz B."/>
            <person name="Mobarry C."/>
            <person name="Merkulov G.V."/>
            <person name="Charlab R."/>
            <person name="Dew I."/>
            <person name="Deng Z."/>
            <person name="Istrail S."/>
            <person name="Li P."/>
            <person name="Sutton G."/>
        </authorList>
    </citation>
    <scope>NUCLEOTIDE SEQUENCE</scope>
    <source>
        <strain evidence="9">BN</strain>
    </source>
</reference>
<keyword evidence="3" id="KW-0964">Secreted</keyword>
<dbReference type="RGD" id="3725">
    <property type="gene designation" value="Bpifa2f"/>
</dbReference>
<evidence type="ECO:0000256" key="1">
    <source>
        <dbReference type="ARBA" id="ARBA00004613"/>
    </source>
</evidence>
<name>F7FD74_RAT</name>
<evidence type="ECO:0000313" key="10">
    <source>
        <dbReference type="RGD" id="3725"/>
    </source>
</evidence>
<dbReference type="InterPro" id="IPR052507">
    <property type="entry name" value="BPI_fold-antibacterial"/>
</dbReference>
<dbReference type="GO" id="GO:0005576">
    <property type="term" value="C:extracellular region"/>
    <property type="evidence" value="ECO:0007669"/>
    <property type="project" value="UniProtKB-SubCell"/>
</dbReference>
<dbReference type="CTD" id="54303"/>
<dbReference type="Gene3D" id="3.15.10.10">
    <property type="entry name" value="Bactericidal permeability-increasing protein, domain 1"/>
    <property type="match status" value="1"/>
</dbReference>
<evidence type="ECO:0000259" key="7">
    <source>
        <dbReference type="Pfam" id="PF01273"/>
    </source>
</evidence>
<feature type="chain" id="PRO_5044731666" evidence="6">
    <location>
        <begin position="20"/>
        <end position="206"/>
    </location>
</feature>
<dbReference type="HOGENOM" id="CLU_097590_0_0_1"/>
<evidence type="ECO:0000256" key="5">
    <source>
        <dbReference type="ARBA" id="ARBA00023157"/>
    </source>
</evidence>
<evidence type="ECO:0000256" key="2">
    <source>
        <dbReference type="ARBA" id="ARBA00009020"/>
    </source>
</evidence>
<feature type="signal peptide" evidence="6">
    <location>
        <begin position="1"/>
        <end position="19"/>
    </location>
</feature>
<dbReference type="EMBL" id="M83210">
    <property type="protein sequence ID" value="AAC12783.1"/>
    <property type="molecule type" value="mRNA"/>
</dbReference>
<sequence>MFQLGSLVVLCGLLIGTSGSLFDIFQNPELDVESVWSEINYRIRYALETMDLDMLADYLSKRGIELKIKDLRILNLNHEVSPNGDEVTLKMPMALNASLSLPARDLTTDVSISMEAITSFAIEKDPKTGRRVLNMQRCSLNTDNTSISLLNRKSNFVNLALDSALYLIKRGLTLPVRRQLCPVLQLIISNTFHPDEISNPQTAIST</sequence>
<dbReference type="GeneID" id="54303"/>
<evidence type="ECO:0000256" key="4">
    <source>
        <dbReference type="ARBA" id="ARBA00022729"/>
    </source>
</evidence>
<evidence type="ECO:0000313" key="8">
    <source>
        <dbReference type="EMBL" id="AAC12783.1"/>
    </source>
</evidence>
<comment type="subcellular location">
    <subcellularLocation>
        <location evidence="1">Secreted</location>
    </subcellularLocation>
</comment>
<evidence type="ECO:0000256" key="3">
    <source>
        <dbReference type="ARBA" id="ARBA00022525"/>
    </source>
</evidence>
<dbReference type="InterPro" id="IPR017943">
    <property type="entry name" value="Bactericidal_perm-incr_a/b_dom"/>
</dbReference>